<dbReference type="SUPFAM" id="SSF55729">
    <property type="entry name" value="Acyl-CoA N-acyltransferases (Nat)"/>
    <property type="match status" value="1"/>
</dbReference>
<comment type="caution">
    <text evidence="2">The sequence shown here is derived from an EMBL/GenBank/DDBJ whole genome shotgun (WGS) entry which is preliminary data.</text>
</comment>
<dbReference type="Gene3D" id="3.40.630.30">
    <property type="match status" value="1"/>
</dbReference>
<dbReference type="AlphaFoldDB" id="A0A7V1PV24"/>
<accession>A0A7V1PV24</accession>
<gene>
    <name evidence="2" type="ORF">ENJ10_11820</name>
</gene>
<reference evidence="2" key="1">
    <citation type="journal article" date="2020" name="mSystems">
        <title>Genome- and Community-Level Interaction Insights into Carbon Utilization and Element Cycling Functions of Hydrothermarchaeota in Hydrothermal Sediment.</title>
        <authorList>
            <person name="Zhou Z."/>
            <person name="Liu Y."/>
            <person name="Xu W."/>
            <person name="Pan J."/>
            <person name="Luo Z.H."/>
            <person name="Li M."/>
        </authorList>
    </citation>
    <scope>NUCLEOTIDE SEQUENCE [LARGE SCALE GENOMIC DNA]</scope>
    <source>
        <strain evidence="2">HyVt-456</strain>
    </source>
</reference>
<organism evidence="2">
    <name type="scientific">Caldithrix abyssi</name>
    <dbReference type="NCBI Taxonomy" id="187145"/>
    <lineage>
        <taxon>Bacteria</taxon>
        <taxon>Pseudomonadati</taxon>
        <taxon>Calditrichota</taxon>
        <taxon>Calditrichia</taxon>
        <taxon>Calditrichales</taxon>
        <taxon>Calditrichaceae</taxon>
        <taxon>Caldithrix</taxon>
    </lineage>
</organism>
<dbReference type="EMBL" id="DRLD01000328">
    <property type="protein sequence ID" value="HED11368.1"/>
    <property type="molecule type" value="Genomic_DNA"/>
</dbReference>
<evidence type="ECO:0000313" key="2">
    <source>
        <dbReference type="EMBL" id="HED11368.1"/>
    </source>
</evidence>
<proteinExistence type="predicted"/>
<sequence>MRIIKNLAELQTVRGDWKKLAQRHGTPLLDWEWMSACAEAFYQPNQLFVIIHDDGTEVNAIVPLFRHEDNGVQKLEIIGTPSLGEPAGLLYRDHGALTALLHNLLKQGLPISLRRIEEGSESLTAIERVFQYHSLHSLREGGASPWIDINSDWETFESRLSGKRRSDMRRACRRAGKMGRVDIRVHAVNPADVDNLLAEVFRVEAANWKGRNGSSLLHREDLAHFYTIYSHKAAQNGTLRVGTLSIDDTVVAVLLGLEEAGRFWVFKIGYDEKYARSSPGILLMHRCIEYAFKQKLTSFEFLGWDARWMHVWTDKVRRFKSPLIYPFSGHGLLGFARDSVGYLKNKLMVHNGEQ</sequence>
<evidence type="ECO:0000259" key="1">
    <source>
        <dbReference type="PROSITE" id="PS51186"/>
    </source>
</evidence>
<dbReference type="Proteomes" id="UP000886005">
    <property type="component" value="Unassembled WGS sequence"/>
</dbReference>
<dbReference type="InterPro" id="IPR000182">
    <property type="entry name" value="GNAT_dom"/>
</dbReference>
<feature type="domain" description="N-acetyltransferase" evidence="1">
    <location>
        <begin position="183"/>
        <end position="353"/>
    </location>
</feature>
<dbReference type="InterPro" id="IPR038740">
    <property type="entry name" value="BioF2-like_GNAT_dom"/>
</dbReference>
<name>A0A7V1PV24_CALAY</name>
<protein>
    <submittedName>
        <fullName evidence="2">GNAT family N-acetyltransferase</fullName>
    </submittedName>
</protein>
<dbReference type="PROSITE" id="PS51186">
    <property type="entry name" value="GNAT"/>
    <property type="match status" value="1"/>
</dbReference>
<dbReference type="InterPro" id="IPR016181">
    <property type="entry name" value="Acyl_CoA_acyltransferase"/>
</dbReference>
<dbReference type="Pfam" id="PF13480">
    <property type="entry name" value="Acetyltransf_6"/>
    <property type="match status" value="1"/>
</dbReference>
<dbReference type="GO" id="GO:0016747">
    <property type="term" value="F:acyltransferase activity, transferring groups other than amino-acyl groups"/>
    <property type="evidence" value="ECO:0007669"/>
    <property type="project" value="InterPro"/>
</dbReference>